<comment type="caution">
    <text evidence="2">The sequence shown here is derived from an EMBL/GenBank/DDBJ whole genome shotgun (WGS) entry which is preliminary data.</text>
</comment>
<dbReference type="EMBL" id="JANFPI010000003">
    <property type="protein sequence ID" value="MCX8997515.1"/>
    <property type="molecule type" value="Genomic_DNA"/>
</dbReference>
<dbReference type="RefSeq" id="WP_306411303.1">
    <property type="nucleotide sequence ID" value="NZ_JANFPI010000003.1"/>
</dbReference>
<keyword evidence="1" id="KW-0812">Transmembrane</keyword>
<keyword evidence="3" id="KW-1185">Reference proteome</keyword>
<gene>
    <name evidence="2" type="ORF">NOF55_10375</name>
</gene>
<keyword evidence="1" id="KW-1133">Transmembrane helix</keyword>
<dbReference type="Proteomes" id="UP001208771">
    <property type="component" value="Unassembled WGS sequence"/>
</dbReference>
<name>A0AAE3N1D9_9HYPH</name>
<accession>A0AAE3N1D9</accession>
<evidence type="ECO:0000313" key="3">
    <source>
        <dbReference type="Proteomes" id="UP001208771"/>
    </source>
</evidence>
<organism evidence="2 3">
    <name type="scientific">Ectorhizobium quercum</name>
    <dbReference type="NCBI Taxonomy" id="2965071"/>
    <lineage>
        <taxon>Bacteria</taxon>
        <taxon>Pseudomonadati</taxon>
        <taxon>Pseudomonadota</taxon>
        <taxon>Alphaproteobacteria</taxon>
        <taxon>Hyphomicrobiales</taxon>
        <taxon>Rhizobiaceae</taxon>
        <taxon>Ectorhizobium</taxon>
    </lineage>
</organism>
<reference evidence="2" key="1">
    <citation type="submission" date="2022-07" db="EMBL/GenBank/DDBJ databases">
        <title>Ectorhizobium quercum gen.nov., sp. nov.</title>
        <authorList>
            <person name="Ma T."/>
            <person name="Li Y."/>
        </authorList>
    </citation>
    <scope>NUCLEOTIDE SEQUENCE</scope>
    <source>
        <strain evidence="2">BDR2-2</strain>
    </source>
</reference>
<evidence type="ECO:0000313" key="2">
    <source>
        <dbReference type="EMBL" id="MCX8997515.1"/>
    </source>
</evidence>
<protein>
    <submittedName>
        <fullName evidence="2">DUF3329 domain-containing protein</fullName>
    </submittedName>
</protein>
<keyword evidence="1" id="KW-0472">Membrane</keyword>
<sequence>MSFLDRHHPFFKPLWRRALTVAAPVAWSIFEVASGSVGWGILFFAAGAYAAWELFIAPEPAKEETLNDNGKAGDEP</sequence>
<proteinExistence type="predicted"/>
<dbReference type="AlphaFoldDB" id="A0AAE3N1D9"/>
<feature type="transmembrane region" description="Helical" evidence="1">
    <location>
        <begin position="21"/>
        <end position="52"/>
    </location>
</feature>
<evidence type="ECO:0000256" key="1">
    <source>
        <dbReference type="SAM" id="Phobius"/>
    </source>
</evidence>